<keyword evidence="1" id="KW-0812">Transmembrane</keyword>
<keyword evidence="1" id="KW-0472">Membrane</keyword>
<gene>
    <name evidence="2" type="ORF">MNB_SM-7-667</name>
</gene>
<name>A0A1W1C704_9ZZZZ</name>
<evidence type="ECO:0008006" key="3">
    <source>
        <dbReference type="Google" id="ProtNLM"/>
    </source>
</evidence>
<protein>
    <recommendedName>
        <fullName evidence="3">Steroid 5-alpha reductase C-terminal domain-containing protein</fullName>
    </recommendedName>
</protein>
<evidence type="ECO:0000256" key="1">
    <source>
        <dbReference type="SAM" id="Phobius"/>
    </source>
</evidence>
<evidence type="ECO:0000313" key="2">
    <source>
        <dbReference type="EMBL" id="SFV61630.1"/>
    </source>
</evidence>
<sequence>MSFALIIKNINFLNLLFFGFIIVILFLKAKREEKLWSEKTPSYKEYIKNTKMMIPFLL</sequence>
<proteinExistence type="predicted"/>
<dbReference type="EMBL" id="FPHB01000054">
    <property type="protein sequence ID" value="SFV61630.1"/>
    <property type="molecule type" value="Genomic_DNA"/>
</dbReference>
<dbReference type="Gene3D" id="1.20.120.1630">
    <property type="match status" value="1"/>
</dbReference>
<organism evidence="2">
    <name type="scientific">hydrothermal vent metagenome</name>
    <dbReference type="NCBI Taxonomy" id="652676"/>
    <lineage>
        <taxon>unclassified sequences</taxon>
        <taxon>metagenomes</taxon>
        <taxon>ecological metagenomes</taxon>
    </lineage>
</organism>
<keyword evidence="1" id="KW-1133">Transmembrane helix</keyword>
<accession>A0A1W1C704</accession>
<reference evidence="2" key="1">
    <citation type="submission" date="2016-10" db="EMBL/GenBank/DDBJ databases">
        <authorList>
            <person name="de Groot N.N."/>
        </authorList>
    </citation>
    <scope>NUCLEOTIDE SEQUENCE</scope>
</reference>
<dbReference type="AlphaFoldDB" id="A0A1W1C704"/>
<feature type="transmembrane region" description="Helical" evidence="1">
    <location>
        <begin position="6"/>
        <end position="27"/>
    </location>
</feature>